<dbReference type="PANTHER" id="PTHR36451:SF1">
    <property type="entry name" value="OMEGA-HYDROXY-BETA-DIHYDROMENAQUINONE-9 SULFOTRANSFERASE STF3"/>
    <property type="match status" value="1"/>
</dbReference>
<evidence type="ECO:0000313" key="1">
    <source>
        <dbReference type="EMBL" id="KFM28889.1"/>
    </source>
</evidence>
<protein>
    <recommendedName>
        <fullName evidence="3">Sulfotransferase</fullName>
    </recommendedName>
</protein>
<dbReference type="EMBL" id="KL662184">
    <property type="protein sequence ID" value="KFM28889.1"/>
    <property type="molecule type" value="Genomic_DNA"/>
</dbReference>
<name>A0A087ST35_AUXPR</name>
<dbReference type="eggNOG" id="ENOG502RXAI">
    <property type="taxonomic scope" value="Eukaryota"/>
</dbReference>
<proteinExistence type="predicted"/>
<dbReference type="GeneID" id="23615444"/>
<evidence type="ECO:0000313" key="2">
    <source>
        <dbReference type="Proteomes" id="UP000028924"/>
    </source>
</evidence>
<reference evidence="1 2" key="1">
    <citation type="journal article" date="2014" name="BMC Genomics">
        <title>Oil accumulation mechanisms of the oleaginous microalga Chlorella protothecoides revealed through its genome, transcriptomes, and proteomes.</title>
        <authorList>
            <person name="Gao C."/>
            <person name="Wang Y."/>
            <person name="Shen Y."/>
            <person name="Yan D."/>
            <person name="He X."/>
            <person name="Dai J."/>
            <person name="Wu Q."/>
        </authorList>
    </citation>
    <scope>NUCLEOTIDE SEQUENCE [LARGE SCALE GENOMIC DNA]</scope>
    <source>
        <strain evidence="1 2">0710</strain>
    </source>
</reference>
<keyword evidence="2" id="KW-1185">Reference proteome</keyword>
<dbReference type="InterPro" id="IPR027417">
    <property type="entry name" value="P-loop_NTPase"/>
</dbReference>
<evidence type="ECO:0008006" key="3">
    <source>
        <dbReference type="Google" id="ProtNLM"/>
    </source>
</evidence>
<dbReference type="OrthoDB" id="429813at2759"/>
<dbReference type="Pfam" id="PF13469">
    <property type="entry name" value="Sulfotransfer_3"/>
    <property type="match status" value="1"/>
</dbReference>
<accession>A0A087ST35</accession>
<gene>
    <name evidence="1" type="ORF">F751_4053</name>
</gene>
<dbReference type="PANTHER" id="PTHR36451">
    <property type="entry name" value="PAPS-DEPENDENT SULFOTRANSFERASE STF3"/>
    <property type="match status" value="1"/>
</dbReference>
<dbReference type="AlphaFoldDB" id="A0A087ST35"/>
<dbReference type="RefSeq" id="XP_011401938.1">
    <property type="nucleotide sequence ID" value="XM_011403636.1"/>
</dbReference>
<dbReference type="Proteomes" id="UP000028924">
    <property type="component" value="Unassembled WGS sequence"/>
</dbReference>
<dbReference type="InterPro" id="IPR052736">
    <property type="entry name" value="Stf3_sulfotransferase"/>
</dbReference>
<dbReference type="SUPFAM" id="SSF52540">
    <property type="entry name" value="P-loop containing nucleoside triphosphate hydrolases"/>
    <property type="match status" value="1"/>
</dbReference>
<dbReference type="KEGG" id="apro:F751_4053"/>
<dbReference type="Gene3D" id="3.40.50.300">
    <property type="entry name" value="P-loop containing nucleotide triphosphate hydrolases"/>
    <property type="match status" value="1"/>
</dbReference>
<sequence>MPDQVGGMEDQQAEYRCIDVQGSPTVTLTHRHTFALKNNMLSGVTLPAWLSFLWRHGGRLDWWPYAPRIGFLTLLSAVNSLLAVPDWVLMRRRVAATHLHPDPVFILGHPRTGTTHLHNLLSRDARFACVDTLAAGFPSAFLTLGPALARLAAPLLDPTRPMDAMALSFQTPAEDEIAVCALTGTCGTSPYMPLVMMRDQALFQPYYQLESASAADTARWLDAFTWFLKKVTLRAGGHKPLLLKSPVHTARVPLLLKLFPRAKFIYIHRDPYTVFSSAAHMADSYYPYTALQRMTPPDVTRFILDQFSLLHDAYQAAKPLIPPGNLVEVSFAELEADAVGTLRSIYDRLGLAGFDRVEPDVQHYCSTLADFKKNDLERLDPALKQLVATRWQPFFTTFNYST</sequence>
<organism evidence="1 2">
    <name type="scientific">Auxenochlorella protothecoides</name>
    <name type="common">Green microalga</name>
    <name type="synonym">Chlorella protothecoides</name>
    <dbReference type="NCBI Taxonomy" id="3075"/>
    <lineage>
        <taxon>Eukaryota</taxon>
        <taxon>Viridiplantae</taxon>
        <taxon>Chlorophyta</taxon>
        <taxon>core chlorophytes</taxon>
        <taxon>Trebouxiophyceae</taxon>
        <taxon>Chlorellales</taxon>
        <taxon>Chlorellaceae</taxon>
        <taxon>Auxenochlorella</taxon>
    </lineage>
</organism>